<evidence type="ECO:0000259" key="1">
    <source>
        <dbReference type="Pfam" id="PF00535"/>
    </source>
</evidence>
<dbReference type="PANTHER" id="PTHR43179:SF7">
    <property type="entry name" value="RHAMNOSYLTRANSFERASE WBBL"/>
    <property type="match status" value="1"/>
</dbReference>
<dbReference type="AlphaFoldDB" id="A0A4Y8A8J3"/>
<gene>
    <name evidence="2" type="ORF">E2R65_17720</name>
</gene>
<sequence length="281" mass="31855">MLMKLSVVVVNHNMCALLRQSLFTLDRACRDIDYEVIVIDDASTDRSAAMVQHDFPEASLIQNTQMAGMAKARNQGIQQASGEYVLLVNADTISGKKTVEHVLQFMDAHADAGGVGVRMLDPRGRFLPQSRTGFTRAWGAVLKLSGLAKYFPKSRLYKSDDNWVEEEEFATTEVDVINGAFMLIRRSVLSQIGLLDERLAIFGHDIDLSLRIRLAGYKNYYFPKTYILNFNSQLKSKLSWGYIRQFYGAMIIFAAKYLLHMPEIKIPGIPQIFAPKYEIER</sequence>
<dbReference type="EMBL" id="SNQG01000007">
    <property type="protein sequence ID" value="TEW64187.1"/>
    <property type="molecule type" value="Genomic_DNA"/>
</dbReference>
<dbReference type="Gene3D" id="3.90.550.10">
    <property type="entry name" value="Spore Coat Polysaccharide Biosynthesis Protein SpsA, Chain A"/>
    <property type="match status" value="1"/>
</dbReference>
<reference evidence="2 3" key="1">
    <citation type="journal article" date="2016" name="Int. J. Syst. Evol. Microbiol.">
        <title>Proposal of Mucilaginibacter phyllosphaerae sp. nov. isolated from the phyllosphere of Galium album.</title>
        <authorList>
            <person name="Aydogan E.L."/>
            <person name="Busse H.J."/>
            <person name="Moser G."/>
            <person name="Muller C."/>
            <person name="Kampfer P."/>
            <person name="Glaeser S.P."/>
        </authorList>
    </citation>
    <scope>NUCLEOTIDE SEQUENCE [LARGE SCALE GENOMIC DNA]</scope>
    <source>
        <strain evidence="2 3">PP-F2FG21</strain>
    </source>
</reference>
<comment type="caution">
    <text evidence="2">The sequence shown here is derived from an EMBL/GenBank/DDBJ whole genome shotgun (WGS) entry which is preliminary data.</text>
</comment>
<dbReference type="InterPro" id="IPR029044">
    <property type="entry name" value="Nucleotide-diphossugar_trans"/>
</dbReference>
<name>A0A4Y8A8J3_9SPHI</name>
<protein>
    <submittedName>
        <fullName evidence="2">Glycosyltransferase family 2 protein</fullName>
    </submittedName>
</protein>
<dbReference type="OrthoDB" id="9771846at2"/>
<dbReference type="CDD" id="cd04186">
    <property type="entry name" value="GT_2_like_c"/>
    <property type="match status" value="1"/>
</dbReference>
<dbReference type="Pfam" id="PF00535">
    <property type="entry name" value="Glycos_transf_2"/>
    <property type="match status" value="1"/>
</dbReference>
<dbReference type="InterPro" id="IPR001173">
    <property type="entry name" value="Glyco_trans_2-like"/>
</dbReference>
<dbReference type="RefSeq" id="WP_134337829.1">
    <property type="nucleotide sequence ID" value="NZ_BMCZ01000002.1"/>
</dbReference>
<keyword evidence="2" id="KW-0808">Transferase</keyword>
<feature type="domain" description="Glycosyltransferase 2-like" evidence="1">
    <location>
        <begin position="6"/>
        <end position="192"/>
    </location>
</feature>
<proteinExistence type="predicted"/>
<accession>A0A4Y8A8J3</accession>
<evidence type="ECO:0000313" key="3">
    <source>
        <dbReference type="Proteomes" id="UP000297248"/>
    </source>
</evidence>
<dbReference type="GO" id="GO:0016740">
    <property type="term" value="F:transferase activity"/>
    <property type="evidence" value="ECO:0007669"/>
    <property type="project" value="UniProtKB-KW"/>
</dbReference>
<dbReference type="Proteomes" id="UP000297248">
    <property type="component" value="Unassembled WGS sequence"/>
</dbReference>
<evidence type="ECO:0000313" key="2">
    <source>
        <dbReference type="EMBL" id="TEW64187.1"/>
    </source>
</evidence>
<dbReference type="SUPFAM" id="SSF53448">
    <property type="entry name" value="Nucleotide-diphospho-sugar transferases"/>
    <property type="match status" value="1"/>
</dbReference>
<dbReference type="PANTHER" id="PTHR43179">
    <property type="entry name" value="RHAMNOSYLTRANSFERASE WBBL"/>
    <property type="match status" value="1"/>
</dbReference>
<organism evidence="2 3">
    <name type="scientific">Mucilaginibacter phyllosphaerae</name>
    <dbReference type="NCBI Taxonomy" id="1812349"/>
    <lineage>
        <taxon>Bacteria</taxon>
        <taxon>Pseudomonadati</taxon>
        <taxon>Bacteroidota</taxon>
        <taxon>Sphingobacteriia</taxon>
        <taxon>Sphingobacteriales</taxon>
        <taxon>Sphingobacteriaceae</taxon>
        <taxon>Mucilaginibacter</taxon>
    </lineage>
</organism>